<evidence type="ECO:0000313" key="9">
    <source>
        <dbReference type="EMBL" id="BCN32419.1"/>
    </source>
</evidence>
<dbReference type="NCBIfam" id="NF006148">
    <property type="entry name" value="PRK08295.1-5"/>
    <property type="match status" value="1"/>
</dbReference>
<proteinExistence type="inferred from homology"/>
<keyword evidence="6" id="KW-0804">Transcription</keyword>
<dbReference type="NCBIfam" id="TIGR02937">
    <property type="entry name" value="sigma70-ECF"/>
    <property type="match status" value="1"/>
</dbReference>
<evidence type="ECO:0000256" key="7">
    <source>
        <dbReference type="ARBA" id="ARBA00024701"/>
    </source>
</evidence>
<dbReference type="NCBIfam" id="NF006147">
    <property type="entry name" value="PRK08295.1-4"/>
    <property type="match status" value="1"/>
</dbReference>
<dbReference type="InterPro" id="IPR000943">
    <property type="entry name" value="RNA_pol_sigma70"/>
</dbReference>
<keyword evidence="10" id="KW-1185">Reference proteome</keyword>
<reference evidence="9 10" key="1">
    <citation type="submission" date="2020-11" db="EMBL/GenBank/DDBJ databases">
        <title>Draft genome sequencing of a Lachnospiraceae strain isolated from anoxic soil subjected to BSD treatment.</title>
        <authorList>
            <person name="Uek A."/>
            <person name="Tonouchi A."/>
        </authorList>
    </citation>
    <scope>NUCLEOTIDE SEQUENCE [LARGE SCALE GENOMIC DNA]</scope>
    <source>
        <strain evidence="9 10">TB5</strain>
    </source>
</reference>
<dbReference type="Proteomes" id="UP000595897">
    <property type="component" value="Chromosome"/>
</dbReference>
<dbReference type="PANTHER" id="PTHR30385:SF1">
    <property type="entry name" value="RNA POLYMERASE SIGMA-H FACTOR"/>
    <property type="match status" value="1"/>
</dbReference>
<evidence type="ECO:0000313" key="10">
    <source>
        <dbReference type="Proteomes" id="UP000595897"/>
    </source>
</evidence>
<dbReference type="Pfam" id="PF04542">
    <property type="entry name" value="Sigma70_r2"/>
    <property type="match status" value="1"/>
</dbReference>
<dbReference type="GO" id="GO:0003677">
    <property type="term" value="F:DNA binding"/>
    <property type="evidence" value="ECO:0007669"/>
    <property type="project" value="UniProtKB-KW"/>
</dbReference>
<name>A0A7R7IES4_9FIRM</name>
<evidence type="ECO:0000256" key="6">
    <source>
        <dbReference type="ARBA" id="ARBA00023163"/>
    </source>
</evidence>
<protein>
    <recommendedName>
        <fullName evidence="2">RNA polymerase sigma factor SigS</fullName>
    </recommendedName>
</protein>
<evidence type="ECO:0000256" key="4">
    <source>
        <dbReference type="ARBA" id="ARBA00023082"/>
    </source>
</evidence>
<keyword evidence="5" id="KW-0238">DNA-binding</keyword>
<dbReference type="GO" id="GO:0006352">
    <property type="term" value="P:DNA-templated transcription initiation"/>
    <property type="evidence" value="ECO:0007669"/>
    <property type="project" value="InterPro"/>
</dbReference>
<dbReference type="SUPFAM" id="SSF46894">
    <property type="entry name" value="C-terminal effector domain of the bipartite response regulators"/>
    <property type="match status" value="1"/>
</dbReference>
<dbReference type="EMBL" id="AP024169">
    <property type="protein sequence ID" value="BCN32419.1"/>
    <property type="molecule type" value="Genomic_DNA"/>
</dbReference>
<evidence type="ECO:0000259" key="8">
    <source>
        <dbReference type="PROSITE" id="PS00715"/>
    </source>
</evidence>
<dbReference type="PIRSF" id="PIRSF002939">
    <property type="entry name" value="RNA_polymerase_sigma-H_factor"/>
    <property type="match status" value="1"/>
</dbReference>
<dbReference type="SUPFAM" id="SSF88946">
    <property type="entry name" value="Sigma2 domain of RNA polymerase sigma factors"/>
    <property type="match status" value="1"/>
</dbReference>
<evidence type="ECO:0000256" key="3">
    <source>
        <dbReference type="ARBA" id="ARBA00023015"/>
    </source>
</evidence>
<sequence>MTVHEKYDSLKDEEIIKLINNGDQDAVDYLLEKYKNLVIQKARTLYLIGGDKDDLIQEGMIGLYKAIRDYKDDKDSSFSNFANLCVSRQIYSAIKASNRKKNIPLNTYISLNTPILSDNSEGDDKPSLVDVMFRNNNLNPEEMLIDKENTNMIEYELERRLSKLEKQVIRLYLGGLKYIQIADVLGKPPKSIDNALQRIKSKLNLLLKDIG</sequence>
<dbReference type="KEGG" id="ahb:bsdtb5_37140"/>
<comment type="similarity">
    <text evidence="1">Belongs to the sigma-70 factor family.</text>
</comment>
<organism evidence="9 10">
    <name type="scientific">Anaeromicropila herbilytica</name>
    <dbReference type="NCBI Taxonomy" id="2785025"/>
    <lineage>
        <taxon>Bacteria</taxon>
        <taxon>Bacillati</taxon>
        <taxon>Bacillota</taxon>
        <taxon>Clostridia</taxon>
        <taxon>Lachnospirales</taxon>
        <taxon>Lachnospiraceae</taxon>
        <taxon>Anaeromicropila</taxon>
    </lineage>
</organism>
<dbReference type="InterPro" id="IPR016371">
    <property type="entry name" value="RNA_pol_sigma-H_factor"/>
</dbReference>
<keyword evidence="3" id="KW-0805">Transcription regulation</keyword>
<dbReference type="InterPro" id="IPR036388">
    <property type="entry name" value="WH-like_DNA-bd_sf"/>
</dbReference>
<dbReference type="InterPro" id="IPR013325">
    <property type="entry name" value="RNA_pol_sigma_r2"/>
</dbReference>
<dbReference type="InterPro" id="IPR014284">
    <property type="entry name" value="RNA_pol_sigma-70_dom"/>
</dbReference>
<dbReference type="InterPro" id="IPR016032">
    <property type="entry name" value="Sig_transdc_resp-reg_C-effctor"/>
</dbReference>
<dbReference type="InterPro" id="IPR013249">
    <property type="entry name" value="RNA_pol_sigma70_r4_t2"/>
</dbReference>
<dbReference type="PANTHER" id="PTHR30385">
    <property type="entry name" value="SIGMA FACTOR F FLAGELLAR"/>
    <property type="match status" value="1"/>
</dbReference>
<dbReference type="AlphaFoldDB" id="A0A7R7IES4"/>
<evidence type="ECO:0000256" key="2">
    <source>
        <dbReference type="ARBA" id="ARBA00021245"/>
    </source>
</evidence>
<accession>A0A7R7IES4</accession>
<dbReference type="PROSITE" id="PS00715">
    <property type="entry name" value="SIGMA70_1"/>
    <property type="match status" value="1"/>
</dbReference>
<dbReference type="InterPro" id="IPR007627">
    <property type="entry name" value="RNA_pol_sigma70_r2"/>
</dbReference>
<dbReference type="Gene3D" id="1.10.10.10">
    <property type="entry name" value="Winged helix-like DNA-binding domain superfamily/Winged helix DNA-binding domain"/>
    <property type="match status" value="1"/>
</dbReference>
<dbReference type="NCBIfam" id="NF006145">
    <property type="entry name" value="PRK08295.1-2"/>
    <property type="match status" value="1"/>
</dbReference>
<dbReference type="RefSeq" id="WP_271713467.1">
    <property type="nucleotide sequence ID" value="NZ_AP024169.1"/>
</dbReference>
<evidence type="ECO:0000256" key="5">
    <source>
        <dbReference type="ARBA" id="ARBA00023125"/>
    </source>
</evidence>
<dbReference type="Gene3D" id="1.20.120.1810">
    <property type="match status" value="1"/>
</dbReference>
<comment type="function">
    <text evidence="7">Sigma factors are initiation factors that promote the attachment of RNA polymerase to specific initiation sites and are then released. Sigma-S contributes to the protection against external stress, thus playing a role in cellular fitness and survival.</text>
</comment>
<dbReference type="Pfam" id="PF08281">
    <property type="entry name" value="Sigma70_r4_2"/>
    <property type="match status" value="1"/>
</dbReference>
<evidence type="ECO:0000256" key="1">
    <source>
        <dbReference type="ARBA" id="ARBA00007788"/>
    </source>
</evidence>
<feature type="domain" description="RNA polymerase sigma-70" evidence="8">
    <location>
        <begin position="54"/>
        <end position="67"/>
    </location>
</feature>
<keyword evidence="4" id="KW-0731">Sigma factor</keyword>
<dbReference type="GO" id="GO:0016987">
    <property type="term" value="F:sigma factor activity"/>
    <property type="evidence" value="ECO:0007669"/>
    <property type="project" value="UniProtKB-KW"/>
</dbReference>
<gene>
    <name evidence="9" type="primary">sigH</name>
    <name evidence="9" type="ORF">bsdtb5_37140</name>
</gene>